<dbReference type="InterPro" id="IPR016215">
    <property type="entry name" value="NTA_MOA"/>
</dbReference>
<dbReference type="CDD" id="cd01095">
    <property type="entry name" value="Nitrilotriacetate_monoxgenase"/>
    <property type="match status" value="1"/>
</dbReference>
<proteinExistence type="inferred from homology"/>
<evidence type="ECO:0000259" key="6">
    <source>
        <dbReference type="Pfam" id="PF00296"/>
    </source>
</evidence>
<dbReference type="PANTHER" id="PTHR30011:SF16">
    <property type="entry name" value="C2H2 FINGER DOMAIN TRANSCRIPTION FACTOR (EUROFUNG)-RELATED"/>
    <property type="match status" value="1"/>
</dbReference>
<dbReference type="Pfam" id="PF00296">
    <property type="entry name" value="Bac_luciferase"/>
    <property type="match status" value="1"/>
</dbReference>
<evidence type="ECO:0000313" key="8">
    <source>
        <dbReference type="Proteomes" id="UP001285352"/>
    </source>
</evidence>
<dbReference type="InterPro" id="IPR011251">
    <property type="entry name" value="Luciferase-like_dom"/>
</dbReference>
<dbReference type="EMBL" id="JAXAVU010000013">
    <property type="protein sequence ID" value="MDX8146835.1"/>
    <property type="molecule type" value="Genomic_DNA"/>
</dbReference>
<dbReference type="RefSeq" id="WP_319978912.1">
    <property type="nucleotide sequence ID" value="NZ_JAXAVU010000013.1"/>
</dbReference>
<dbReference type="GO" id="GO:0016491">
    <property type="term" value="F:oxidoreductase activity"/>
    <property type="evidence" value="ECO:0007669"/>
    <property type="project" value="UniProtKB-KW"/>
</dbReference>
<dbReference type="SUPFAM" id="SSF51679">
    <property type="entry name" value="Bacterial luciferase-like"/>
    <property type="match status" value="1"/>
</dbReference>
<accession>A0ABU4V5U9</accession>
<evidence type="ECO:0000256" key="4">
    <source>
        <dbReference type="ARBA" id="ARBA00023033"/>
    </source>
</evidence>
<evidence type="ECO:0000313" key="7">
    <source>
        <dbReference type="EMBL" id="MDX8146835.1"/>
    </source>
</evidence>
<keyword evidence="2" id="KW-0288">FMN</keyword>
<organism evidence="7 8">
    <name type="scientific">Lentzea sokolovensis</name>
    <dbReference type="NCBI Taxonomy" id="3095429"/>
    <lineage>
        <taxon>Bacteria</taxon>
        <taxon>Bacillati</taxon>
        <taxon>Actinomycetota</taxon>
        <taxon>Actinomycetes</taxon>
        <taxon>Pseudonocardiales</taxon>
        <taxon>Pseudonocardiaceae</taxon>
        <taxon>Lentzea</taxon>
    </lineage>
</organism>
<comment type="caution">
    <text evidence="7">The sequence shown here is derived from an EMBL/GenBank/DDBJ whole genome shotgun (WGS) entry which is preliminary data.</text>
</comment>
<dbReference type="InterPro" id="IPR036661">
    <property type="entry name" value="Luciferase-like_sf"/>
</dbReference>
<keyword evidence="4" id="KW-0503">Monooxygenase</keyword>
<dbReference type="Proteomes" id="UP001285352">
    <property type="component" value="Unassembled WGS sequence"/>
</dbReference>
<dbReference type="EC" id="1.-.-.-" evidence="7"/>
<dbReference type="PIRSF" id="PIRSF000337">
    <property type="entry name" value="NTA_MOA"/>
    <property type="match status" value="1"/>
</dbReference>
<dbReference type="Gene3D" id="3.20.20.30">
    <property type="entry name" value="Luciferase-like domain"/>
    <property type="match status" value="1"/>
</dbReference>
<keyword evidence="1" id="KW-0285">Flavoprotein</keyword>
<name>A0ABU4V5U9_9PSEU</name>
<dbReference type="PANTHER" id="PTHR30011">
    <property type="entry name" value="ALKANESULFONATE MONOOXYGENASE-RELATED"/>
    <property type="match status" value="1"/>
</dbReference>
<reference evidence="7 8" key="1">
    <citation type="submission" date="2023-11" db="EMBL/GenBank/DDBJ databases">
        <title>Lentzea sokolovensis, sp. nov., Lentzea kristufkii, sp. nov., and Lentzea miocenensis, sp. nov., rare actinobacteria from Sokolov Coal Basin, Miocene lacustrine sediment, Czech Republic.</title>
        <authorList>
            <person name="Lara A."/>
            <person name="Kotroba L."/>
            <person name="Nouioui I."/>
            <person name="Neumann-Schaal M."/>
            <person name="Mast Y."/>
            <person name="Chronakova A."/>
        </authorList>
    </citation>
    <scope>NUCLEOTIDE SEQUENCE [LARGE SCALE GENOMIC DNA]</scope>
    <source>
        <strain evidence="7 8">BCCO 10_0061</strain>
    </source>
</reference>
<evidence type="ECO:0000256" key="1">
    <source>
        <dbReference type="ARBA" id="ARBA00022630"/>
    </source>
</evidence>
<dbReference type="InterPro" id="IPR051260">
    <property type="entry name" value="Diverse_substr_monoxygenases"/>
</dbReference>
<keyword evidence="3 7" id="KW-0560">Oxidoreductase</keyword>
<gene>
    <name evidence="7" type="ORF">SK854_32305</name>
</gene>
<keyword evidence="8" id="KW-1185">Reference proteome</keyword>
<comment type="similarity">
    <text evidence="5">Belongs to the NtaA/SnaA/DszA monooxygenase family.</text>
</comment>
<feature type="domain" description="Luciferase-like" evidence="6">
    <location>
        <begin position="24"/>
        <end position="379"/>
    </location>
</feature>
<evidence type="ECO:0000256" key="2">
    <source>
        <dbReference type="ARBA" id="ARBA00022643"/>
    </source>
</evidence>
<evidence type="ECO:0000256" key="3">
    <source>
        <dbReference type="ARBA" id="ARBA00023002"/>
    </source>
</evidence>
<protein>
    <submittedName>
        <fullName evidence="7">LLM class flavin-dependent oxidoreductase</fullName>
        <ecNumber evidence="7">1.-.-.-</ecNumber>
    </submittedName>
</protein>
<evidence type="ECO:0000256" key="5">
    <source>
        <dbReference type="ARBA" id="ARBA00033748"/>
    </source>
</evidence>
<sequence length="438" mass="48400">MTLHLNLFIHDTGHHEASWRLPESEPLAHIDIAYHQRIARIAEEAKFDSVFLADSPVLWGNPSRRPSGKIEPTILLTAIAAATTRIGLIATASTTYNEPFNLARRFSSLDHVSGGRAGWNIVTTAGDDAARNFGLDAQPAHLTRYDRAAEFVEVSKKLWDSWDDDAIIADKVTGVHARDDRVHTVDHVGPHFKVRGPLNVPRSPQGYPLLVQAGSSEDGRDFAARHAEAVFTAQQTLDDAIAFYRDVKRRAIEFGRDPNEVKILPGLVPVIGSTEEEAHALDAELERLIVPEHAARQLAGLLRVDHLELDEELPADLPEEAAIEGAKSRYTLIVELGRRERLTVRQLIGRLGGGRGHKTFAGTALQVADTIEEWHRAGAADGFNIMPAVLPSGLERFAEEVLPILRQRGLFRTEYTGRTLREHYGLPRPANQLSALPV</sequence>
<reference evidence="7 8" key="2">
    <citation type="submission" date="2023-11" db="EMBL/GenBank/DDBJ databases">
        <authorList>
            <person name="Lara A.C."/>
            <person name="Chronakova A."/>
        </authorList>
    </citation>
    <scope>NUCLEOTIDE SEQUENCE [LARGE SCALE GENOMIC DNA]</scope>
    <source>
        <strain evidence="7 8">BCCO 10_0061</strain>
    </source>
</reference>
<dbReference type="NCBIfam" id="TIGR03860">
    <property type="entry name" value="FMN_nitrolo"/>
    <property type="match status" value="1"/>
</dbReference>